<dbReference type="InterPro" id="IPR011991">
    <property type="entry name" value="ArsR-like_HTH"/>
</dbReference>
<accession>A0A1H1ZM67</accession>
<dbReference type="InterPro" id="IPR036390">
    <property type="entry name" value="WH_DNA-bd_sf"/>
</dbReference>
<dbReference type="Pfam" id="PF00480">
    <property type="entry name" value="ROK"/>
    <property type="match status" value="1"/>
</dbReference>
<dbReference type="CDD" id="cd00090">
    <property type="entry name" value="HTH_ARSR"/>
    <property type="match status" value="1"/>
</dbReference>
<dbReference type="InterPro" id="IPR036388">
    <property type="entry name" value="WH-like_DNA-bd_sf"/>
</dbReference>
<evidence type="ECO:0000256" key="1">
    <source>
        <dbReference type="ARBA" id="ARBA00006479"/>
    </source>
</evidence>
<dbReference type="Gene3D" id="3.30.420.40">
    <property type="match status" value="2"/>
</dbReference>
<dbReference type="Gene3D" id="1.10.10.10">
    <property type="entry name" value="Winged helix-like DNA-binding domain superfamily/Winged helix DNA-binding domain"/>
    <property type="match status" value="1"/>
</dbReference>
<organism evidence="2 3">
    <name type="scientific">Pseudarthrobacter equi</name>
    <dbReference type="NCBI Taxonomy" id="728066"/>
    <lineage>
        <taxon>Bacteria</taxon>
        <taxon>Bacillati</taxon>
        <taxon>Actinomycetota</taxon>
        <taxon>Actinomycetes</taxon>
        <taxon>Micrococcales</taxon>
        <taxon>Micrococcaceae</taxon>
        <taxon>Pseudarthrobacter</taxon>
    </lineage>
</organism>
<dbReference type="InterPro" id="IPR043129">
    <property type="entry name" value="ATPase_NBD"/>
</dbReference>
<comment type="similarity">
    <text evidence="1">Belongs to the ROK (NagC/XylR) family.</text>
</comment>
<dbReference type="PANTHER" id="PTHR18964:SF173">
    <property type="entry name" value="GLUCOKINASE"/>
    <property type="match status" value="1"/>
</dbReference>
<proteinExistence type="inferred from homology"/>
<keyword evidence="2" id="KW-0808">Transferase</keyword>
<dbReference type="Pfam" id="PF13412">
    <property type="entry name" value="HTH_24"/>
    <property type="match status" value="1"/>
</dbReference>
<dbReference type="PROSITE" id="PS01125">
    <property type="entry name" value="ROK"/>
    <property type="match status" value="1"/>
</dbReference>
<dbReference type="SUPFAM" id="SSF46785">
    <property type="entry name" value="Winged helix' DNA-binding domain"/>
    <property type="match status" value="1"/>
</dbReference>
<gene>
    <name evidence="2" type="ORF">SAMN04489743_2530</name>
</gene>
<dbReference type="EMBL" id="LT629779">
    <property type="protein sequence ID" value="SDT34895.1"/>
    <property type="molecule type" value="Genomic_DNA"/>
</dbReference>
<keyword evidence="2" id="KW-0418">Kinase</keyword>
<reference evidence="3" key="1">
    <citation type="submission" date="2016-10" db="EMBL/GenBank/DDBJ databases">
        <authorList>
            <person name="Varghese N."/>
            <person name="Submissions S."/>
        </authorList>
    </citation>
    <scope>NUCLEOTIDE SEQUENCE [LARGE SCALE GENOMIC DNA]</scope>
    <source>
        <strain evidence="3">IMMIB L-1606</strain>
    </source>
</reference>
<evidence type="ECO:0000313" key="3">
    <source>
        <dbReference type="Proteomes" id="UP000198751"/>
    </source>
</evidence>
<dbReference type="SUPFAM" id="SSF53067">
    <property type="entry name" value="Actin-like ATPase domain"/>
    <property type="match status" value="1"/>
</dbReference>
<dbReference type="GO" id="GO:0016301">
    <property type="term" value="F:kinase activity"/>
    <property type="evidence" value="ECO:0007669"/>
    <property type="project" value="UniProtKB-KW"/>
</dbReference>
<evidence type="ECO:0000313" key="2">
    <source>
        <dbReference type="EMBL" id="SDT34895.1"/>
    </source>
</evidence>
<dbReference type="Proteomes" id="UP000198751">
    <property type="component" value="Chromosome I"/>
</dbReference>
<dbReference type="AlphaFoldDB" id="A0A1H1ZM67"/>
<dbReference type="PANTHER" id="PTHR18964">
    <property type="entry name" value="ROK (REPRESSOR, ORF, KINASE) FAMILY"/>
    <property type="match status" value="1"/>
</dbReference>
<keyword evidence="3" id="KW-1185">Reference proteome</keyword>
<sequence length="417" mass="43325">MSEIRQSSPRRGTNLPRMGDFNLTVILDAIRRTSGGLSRVELAQIVGLSPQTISNISRRLLDQNLIVEAGKEGSGPGKPRTILRLNPKGMYAVGVHLDPAVTTFVVMDLVGSVVQHARIDTPGGNNPAAVIATIAAQVARVVEESGVDRDRIAGLGVAAPGPIDLDNGTVVDPPLLPGWDRVELRNALSEATGYSVLVDKDVTSAAVAETWAGGPSGAGSFVFMYMGTGIGCGIVLNDEVIRGTSGNAGEIGHIMVDPDGPPCDCGLRGCVKSSCIPQVLVAEAEAAGILNGTRPGNTGAEIQQSFARLCELADAGDERAMAIIDKSATLVARAISVVTNTLDVERVVFGGPFWSGMADRFLAKVPQLLEANSAARLIHPIEVVGTGVGEDVGAIGAASLVLEHTLAPRAQRLLLES</sequence>
<dbReference type="InterPro" id="IPR000600">
    <property type="entry name" value="ROK"/>
</dbReference>
<name>A0A1H1ZM67_9MICC</name>
<protein>
    <submittedName>
        <fullName evidence="2">Sugar kinase of the NBD/HSP70 family, may contain an N-terminal HTH domain</fullName>
    </submittedName>
</protein>
<dbReference type="InterPro" id="IPR049874">
    <property type="entry name" value="ROK_cs"/>
</dbReference>